<accession>A0ABX8SSK3</accession>
<dbReference type="NCBIfam" id="TIGR01682">
    <property type="entry name" value="moaD"/>
    <property type="match status" value="1"/>
</dbReference>
<dbReference type="PANTHER" id="PTHR33359">
    <property type="entry name" value="MOLYBDOPTERIN SYNTHASE SULFUR CARRIER SUBUNIT"/>
    <property type="match status" value="1"/>
</dbReference>
<evidence type="ECO:0000256" key="1">
    <source>
        <dbReference type="ARBA" id="ARBA00022741"/>
    </source>
</evidence>
<reference evidence="4 5" key="1">
    <citation type="submission" date="2020-02" db="EMBL/GenBank/DDBJ databases">
        <title>Partial ammonium oxidation to N2 by heterotrophic bacteria.</title>
        <authorList>
            <person name="Wu M."/>
        </authorList>
    </citation>
    <scope>NUCLEOTIDE SEQUENCE [LARGE SCALE GENOMIC DNA]</scope>
    <source>
        <strain evidence="4 5">HO-1</strain>
    </source>
</reference>
<evidence type="ECO:0000313" key="4">
    <source>
        <dbReference type="EMBL" id="QXX78102.1"/>
    </source>
</evidence>
<dbReference type="RefSeq" id="WP_003803738.1">
    <property type="nucleotide sequence ID" value="NZ_CP049362.1"/>
</dbReference>
<dbReference type="Proteomes" id="UP000826050">
    <property type="component" value="Chromosome"/>
</dbReference>
<evidence type="ECO:0000256" key="3">
    <source>
        <dbReference type="ARBA" id="ARBA00024247"/>
    </source>
</evidence>
<evidence type="ECO:0000313" key="5">
    <source>
        <dbReference type="Proteomes" id="UP000826050"/>
    </source>
</evidence>
<evidence type="ECO:0000256" key="2">
    <source>
        <dbReference type="ARBA" id="ARBA00024200"/>
    </source>
</evidence>
<sequence>MTSPLTPTNRPESSTLRVLYFAQVAERTGQRQETWDWPQEGTVQQWTDALLERHPNLSDMAGRLHVAVNQFHAKPTDPVRPGDEVAVFEPVTGG</sequence>
<dbReference type="InterPro" id="IPR012675">
    <property type="entry name" value="Beta-grasp_dom_sf"/>
</dbReference>
<dbReference type="InterPro" id="IPR044672">
    <property type="entry name" value="MOCS2A"/>
</dbReference>
<dbReference type="PANTHER" id="PTHR33359:SF1">
    <property type="entry name" value="MOLYBDOPTERIN SYNTHASE SULFUR CARRIER SUBUNIT"/>
    <property type="match status" value="1"/>
</dbReference>
<dbReference type="InterPro" id="IPR016155">
    <property type="entry name" value="Mopterin_synth/thiamin_S_b"/>
</dbReference>
<dbReference type="CDD" id="cd00754">
    <property type="entry name" value="Ubl_MoaD"/>
    <property type="match status" value="1"/>
</dbReference>
<dbReference type="InterPro" id="IPR003749">
    <property type="entry name" value="ThiS/MoaD-like"/>
</dbReference>
<dbReference type="Pfam" id="PF02597">
    <property type="entry name" value="ThiS"/>
    <property type="match status" value="1"/>
</dbReference>
<name>A0ABX8SSK3_9BURK</name>
<protein>
    <recommendedName>
        <fullName evidence="3">Molybdopterin synthase sulfur carrier subunit</fullName>
    </recommendedName>
</protein>
<dbReference type="Gene3D" id="3.10.20.30">
    <property type="match status" value="1"/>
</dbReference>
<dbReference type="SUPFAM" id="SSF54285">
    <property type="entry name" value="MoaD/ThiS"/>
    <property type="match status" value="1"/>
</dbReference>
<proteinExistence type="inferred from homology"/>
<keyword evidence="5" id="KW-1185">Reference proteome</keyword>
<comment type="similarity">
    <text evidence="2">Belongs to the MoaD family.</text>
</comment>
<gene>
    <name evidence="4" type="primary">moaD</name>
    <name evidence="4" type="ORF">FE795_03100</name>
</gene>
<organism evidence="4 5">
    <name type="scientific">Alcaligenes ammonioxydans</name>
    <dbReference type="NCBI Taxonomy" id="2582914"/>
    <lineage>
        <taxon>Bacteria</taxon>
        <taxon>Pseudomonadati</taxon>
        <taxon>Pseudomonadota</taxon>
        <taxon>Betaproteobacteria</taxon>
        <taxon>Burkholderiales</taxon>
        <taxon>Alcaligenaceae</taxon>
        <taxon>Alcaligenes</taxon>
    </lineage>
</organism>
<keyword evidence="1" id="KW-0547">Nucleotide-binding</keyword>
<dbReference type="EMBL" id="CP049362">
    <property type="protein sequence ID" value="QXX78102.1"/>
    <property type="molecule type" value="Genomic_DNA"/>
</dbReference>